<dbReference type="Gene3D" id="3.40.50.1820">
    <property type="entry name" value="alpha/beta hydrolase"/>
    <property type="match status" value="1"/>
</dbReference>
<evidence type="ECO:0000313" key="3">
    <source>
        <dbReference type="Proteomes" id="UP000441389"/>
    </source>
</evidence>
<dbReference type="EMBL" id="WQMS01000001">
    <property type="protein sequence ID" value="MVO76436.1"/>
    <property type="molecule type" value="Genomic_DNA"/>
</dbReference>
<evidence type="ECO:0000259" key="1">
    <source>
        <dbReference type="Pfam" id="PF12697"/>
    </source>
</evidence>
<keyword evidence="2" id="KW-0378">Hydrolase</keyword>
<dbReference type="RefSeq" id="WP_157025028.1">
    <property type="nucleotide sequence ID" value="NZ_WQMS01000001.1"/>
</dbReference>
<dbReference type="AlphaFoldDB" id="A0A6I4IWI7"/>
<comment type="caution">
    <text evidence="2">The sequence shown here is derived from an EMBL/GenBank/DDBJ whole genome shotgun (WGS) entry which is preliminary data.</text>
</comment>
<evidence type="ECO:0000313" key="2">
    <source>
        <dbReference type="EMBL" id="MVO76436.1"/>
    </source>
</evidence>
<proteinExistence type="predicted"/>
<dbReference type="InterPro" id="IPR000073">
    <property type="entry name" value="AB_hydrolase_1"/>
</dbReference>
<dbReference type="SUPFAM" id="SSF53474">
    <property type="entry name" value="alpha/beta-Hydrolases"/>
    <property type="match status" value="1"/>
</dbReference>
<gene>
    <name evidence="2" type="ORF">GON01_00580</name>
</gene>
<reference evidence="2 3" key="1">
    <citation type="submission" date="2019-12" db="EMBL/GenBank/DDBJ databases">
        <authorList>
            <person name="Huq M.A."/>
        </authorList>
    </citation>
    <scope>NUCLEOTIDE SEQUENCE [LARGE SCALE GENOMIC DNA]</scope>
    <source>
        <strain evidence="2 3">MAH-20</strain>
    </source>
</reference>
<sequence length="250" mass="26176">MLRRGGLAFERGGNGGPLLVLIHGLGATAGVWSAMLAEPCWQGRWIAPDLPGHGRSDHGGDYSVGAIAAAIGDLIEAERDGEEVIILGHSLGGLVAIALAGTALPVRAAHGLGIKVDWSDEELQRFAGLAARPPKLFDSETEALAQHRRLCGLGEVAPDSPLLARGVAMQDGQWRAAMDMAAFAVERPRMAERVAAARCPVRLACGEGDAMISAERLRDFDPEAFAIGGAGHNAMVDAPGAVWNWLQATP</sequence>
<feature type="domain" description="AB hydrolase-1" evidence="1">
    <location>
        <begin position="19"/>
        <end position="242"/>
    </location>
</feature>
<keyword evidence="3" id="KW-1185">Reference proteome</keyword>
<dbReference type="PANTHER" id="PTHR43689">
    <property type="entry name" value="HYDROLASE"/>
    <property type="match status" value="1"/>
</dbReference>
<dbReference type="Pfam" id="PF12697">
    <property type="entry name" value="Abhydrolase_6"/>
    <property type="match status" value="1"/>
</dbReference>
<protein>
    <submittedName>
        <fullName evidence="2">Alpha/beta fold hydrolase</fullName>
    </submittedName>
</protein>
<dbReference type="Proteomes" id="UP000441389">
    <property type="component" value="Unassembled WGS sequence"/>
</dbReference>
<dbReference type="InterPro" id="IPR029058">
    <property type="entry name" value="AB_hydrolase_fold"/>
</dbReference>
<dbReference type="GO" id="GO:0016787">
    <property type="term" value="F:hydrolase activity"/>
    <property type="evidence" value="ECO:0007669"/>
    <property type="project" value="UniProtKB-KW"/>
</dbReference>
<accession>A0A6I4IWI7</accession>
<name>A0A6I4IWI7_9SPHN</name>
<organism evidence="2 3">
    <name type="scientific">Sphingomonas horti</name>
    <dbReference type="NCBI Taxonomy" id="2682842"/>
    <lineage>
        <taxon>Bacteria</taxon>
        <taxon>Pseudomonadati</taxon>
        <taxon>Pseudomonadota</taxon>
        <taxon>Alphaproteobacteria</taxon>
        <taxon>Sphingomonadales</taxon>
        <taxon>Sphingomonadaceae</taxon>
        <taxon>Sphingomonas</taxon>
    </lineage>
</organism>
<dbReference type="PRINTS" id="PR00111">
    <property type="entry name" value="ABHYDROLASE"/>
</dbReference>
<dbReference type="PANTHER" id="PTHR43689:SF8">
    <property type="entry name" value="ALPHA_BETA-HYDROLASES SUPERFAMILY PROTEIN"/>
    <property type="match status" value="1"/>
</dbReference>